<keyword evidence="1 8" id="KW-0808">Transferase</keyword>
<name>A0ABU9CIY6_9BURK</name>
<keyword evidence="2 5" id="KW-0547">Nucleotide-binding</keyword>
<dbReference type="CDD" id="cd14014">
    <property type="entry name" value="STKc_PknB_like"/>
    <property type="match status" value="1"/>
</dbReference>
<dbReference type="EMBL" id="JBBUTH010000008">
    <property type="protein sequence ID" value="MEK8051806.1"/>
    <property type="molecule type" value="Genomic_DNA"/>
</dbReference>
<dbReference type="SMART" id="SM00220">
    <property type="entry name" value="S_TKc"/>
    <property type="match status" value="1"/>
</dbReference>
<dbReference type="SUPFAM" id="SSF56112">
    <property type="entry name" value="Protein kinase-like (PK-like)"/>
    <property type="match status" value="1"/>
</dbReference>
<evidence type="ECO:0000259" key="7">
    <source>
        <dbReference type="PROSITE" id="PS50011"/>
    </source>
</evidence>
<feature type="domain" description="Protein kinase" evidence="7">
    <location>
        <begin position="149"/>
        <end position="449"/>
    </location>
</feature>
<dbReference type="PANTHER" id="PTHR43289">
    <property type="entry name" value="MITOGEN-ACTIVATED PROTEIN KINASE KINASE KINASE 20-RELATED"/>
    <property type="match status" value="1"/>
</dbReference>
<dbReference type="PANTHER" id="PTHR43289:SF34">
    <property type="entry name" value="SERINE_THREONINE-PROTEIN KINASE YBDM-RELATED"/>
    <property type="match status" value="1"/>
</dbReference>
<feature type="region of interest" description="Disordered" evidence="6">
    <location>
        <begin position="76"/>
        <end position="98"/>
    </location>
</feature>
<organism evidence="8 9">
    <name type="scientific">Pseudaquabacterium inlustre</name>
    <dbReference type="NCBI Taxonomy" id="2984192"/>
    <lineage>
        <taxon>Bacteria</taxon>
        <taxon>Pseudomonadati</taxon>
        <taxon>Pseudomonadota</taxon>
        <taxon>Betaproteobacteria</taxon>
        <taxon>Burkholderiales</taxon>
        <taxon>Sphaerotilaceae</taxon>
        <taxon>Pseudaquabacterium</taxon>
    </lineage>
</organism>
<evidence type="ECO:0000256" key="2">
    <source>
        <dbReference type="ARBA" id="ARBA00022741"/>
    </source>
</evidence>
<feature type="region of interest" description="Disordered" evidence="6">
    <location>
        <begin position="120"/>
        <end position="142"/>
    </location>
</feature>
<dbReference type="Gene3D" id="3.30.200.20">
    <property type="entry name" value="Phosphorylase Kinase, domain 1"/>
    <property type="match status" value="1"/>
</dbReference>
<dbReference type="GO" id="GO:0004674">
    <property type="term" value="F:protein serine/threonine kinase activity"/>
    <property type="evidence" value="ECO:0007669"/>
    <property type="project" value="UniProtKB-EC"/>
</dbReference>
<comment type="caution">
    <text evidence="8">The sequence shown here is derived from an EMBL/GenBank/DDBJ whole genome shotgun (WGS) entry which is preliminary data.</text>
</comment>
<dbReference type="PROSITE" id="PS50011">
    <property type="entry name" value="PROTEIN_KINASE_DOM"/>
    <property type="match status" value="1"/>
</dbReference>
<dbReference type="PROSITE" id="PS00107">
    <property type="entry name" value="PROTEIN_KINASE_ATP"/>
    <property type="match status" value="1"/>
</dbReference>
<feature type="region of interest" description="Disordered" evidence="6">
    <location>
        <begin position="1"/>
        <end position="24"/>
    </location>
</feature>
<keyword evidence="4 5" id="KW-0067">ATP-binding</keyword>
<feature type="binding site" evidence="5">
    <location>
        <position position="180"/>
    </location>
    <ligand>
        <name>ATP</name>
        <dbReference type="ChEBI" id="CHEBI:30616"/>
    </ligand>
</feature>
<sequence length="970" mass="101210">MSAHPSDLSLDVSSDASCGAPAGGDPAAAAARWAAVRALFERLLDLPPAEREPALAEAAVDEAMRAELLSLLAHLPEDDGSAGDGPPAAGGGPSAAPAQAGFLARPAAMLSTAFAATGPAAGGGTGDAPWADAAEADGQDRSGQRLGAWRIAGLLGRGGMGDVWRAHRADGAWDGVAAIKVLRRGMDSQAVLARFAQEQRALARLDHPHIARLLDAGRTPDGLPYFVMEAVDGQPIDRACAGQPLAARLGLFLQLADAVSHAHRQLLLHRDLKPSNVLVDAQGQVKLLDFGIAKALDPLDGPAAAGAADAAEPAASATLLGGRAFTPHYASPEQVRGEPVGTATDIYSLGVLLYVMLTGRRPYGQGATTAAAAARSVLDDAPLRPSATAIAPSAEATDAADTADEAATQALRRQLRGDLDNILLKTLDKDPAQRYPSVDALAADLRAWLGGFPVAARPLGWGRRSLRFVARHRAASAAGALAVAAVLGSTVLAWHQADRAEAQRALAQARMAQVRQLANQLVFKYHDQIAYLPGATRVREALLTDAADFLDRLRQDAAGDTALAVELAGTYYRISKLQGLDPSASVHTGRHAAAEANLDKALALSRGYVGLPSLDMPALTDAVNMQVSQAELRQRAGRMAEADAALRTGLALLDRALARDARDTRALTSAIRLHGVHARILGNQTGLAMLGRWREACASADRSRAAAEATLAADPVNVYVPDSLAYALREQAWCRQLDGRADEALALVQQQIPLRDRMAAKFPDDLDFRWQRALVRAHQAELQSALGLHAQALAGLAQAQALAREAVAADAANVAGQQRWVALALLQARLLAAAGQPAAARPVVEAVLARLPVPAGPVAFAERHPAAEARVWAARLWREAEPARALAWAREAEALMQAAGAGDDNAARRWWQAQAQGEAALALAALGRGTEARAQAVQALLSWGDEASTPPALRASRQAVQALAAAAAGA</sequence>
<gene>
    <name evidence="8" type="ORF">AACH10_16260</name>
</gene>
<dbReference type="InterPro" id="IPR000719">
    <property type="entry name" value="Prot_kinase_dom"/>
</dbReference>
<dbReference type="InterPro" id="IPR008271">
    <property type="entry name" value="Ser/Thr_kinase_AS"/>
</dbReference>
<evidence type="ECO:0000313" key="9">
    <source>
        <dbReference type="Proteomes" id="UP001365405"/>
    </source>
</evidence>
<accession>A0ABU9CIY6</accession>
<protein>
    <submittedName>
        <fullName evidence="8">Serine/threonine-protein kinase</fullName>
        <ecNumber evidence="8">2.7.11.1</ecNumber>
    </submittedName>
</protein>
<keyword evidence="9" id="KW-1185">Reference proteome</keyword>
<evidence type="ECO:0000256" key="5">
    <source>
        <dbReference type="PROSITE-ProRule" id="PRU10141"/>
    </source>
</evidence>
<evidence type="ECO:0000313" key="8">
    <source>
        <dbReference type="EMBL" id="MEK8051806.1"/>
    </source>
</evidence>
<dbReference type="PROSITE" id="PS00108">
    <property type="entry name" value="PROTEIN_KINASE_ST"/>
    <property type="match status" value="1"/>
</dbReference>
<evidence type="ECO:0000256" key="3">
    <source>
        <dbReference type="ARBA" id="ARBA00022777"/>
    </source>
</evidence>
<dbReference type="RefSeq" id="WP_341411503.1">
    <property type="nucleotide sequence ID" value="NZ_JBBUTH010000008.1"/>
</dbReference>
<dbReference type="Proteomes" id="UP001365405">
    <property type="component" value="Unassembled WGS sequence"/>
</dbReference>
<proteinExistence type="predicted"/>
<dbReference type="Pfam" id="PF00069">
    <property type="entry name" value="Pkinase"/>
    <property type="match status" value="1"/>
</dbReference>
<dbReference type="Gene3D" id="1.10.510.10">
    <property type="entry name" value="Transferase(Phosphotransferase) domain 1"/>
    <property type="match status" value="1"/>
</dbReference>
<evidence type="ECO:0000256" key="4">
    <source>
        <dbReference type="ARBA" id="ARBA00022840"/>
    </source>
</evidence>
<dbReference type="EC" id="2.7.11.1" evidence="8"/>
<reference evidence="8 9" key="1">
    <citation type="submission" date="2024-04" db="EMBL/GenBank/DDBJ databases">
        <title>Novel species of the genus Ideonella isolated from streams.</title>
        <authorList>
            <person name="Lu H."/>
        </authorList>
    </citation>
    <scope>NUCLEOTIDE SEQUENCE [LARGE SCALE GENOMIC DNA]</scope>
    <source>
        <strain evidence="8 9">DXS22W</strain>
    </source>
</reference>
<dbReference type="InterPro" id="IPR017441">
    <property type="entry name" value="Protein_kinase_ATP_BS"/>
</dbReference>
<dbReference type="InterPro" id="IPR011009">
    <property type="entry name" value="Kinase-like_dom_sf"/>
</dbReference>
<evidence type="ECO:0000256" key="1">
    <source>
        <dbReference type="ARBA" id="ARBA00022679"/>
    </source>
</evidence>
<evidence type="ECO:0000256" key="6">
    <source>
        <dbReference type="SAM" id="MobiDB-lite"/>
    </source>
</evidence>
<keyword evidence="3 8" id="KW-0418">Kinase</keyword>